<dbReference type="SUPFAM" id="SSF51905">
    <property type="entry name" value="FAD/NAD(P)-binding domain"/>
    <property type="match status" value="1"/>
</dbReference>
<keyword evidence="11" id="KW-1185">Reference proteome</keyword>
<evidence type="ECO:0000259" key="9">
    <source>
        <dbReference type="PROSITE" id="PS00624"/>
    </source>
</evidence>
<dbReference type="Gene3D" id="3.50.50.60">
    <property type="entry name" value="FAD/NAD(P)-binding domain"/>
    <property type="match status" value="2"/>
</dbReference>
<gene>
    <name evidence="10" type="ORF">DXG03_003555</name>
</gene>
<comment type="cofactor">
    <cofactor evidence="1">
        <name>FAD</name>
        <dbReference type="ChEBI" id="CHEBI:57692"/>
    </cofactor>
</comment>
<dbReference type="EMBL" id="JABCKV010000212">
    <property type="protein sequence ID" value="KAG5642151.1"/>
    <property type="molecule type" value="Genomic_DNA"/>
</dbReference>
<dbReference type="Pfam" id="PF00732">
    <property type="entry name" value="GMC_oxred_N"/>
    <property type="match status" value="1"/>
</dbReference>
<evidence type="ECO:0000256" key="7">
    <source>
        <dbReference type="ARBA" id="ARBA00023180"/>
    </source>
</evidence>
<sequence length="379" mass="39989">MVSSRGLTLIVPFALATAVSSAALDAATFAQTPFDFIVAGGGTAGVAVAVRLSEIANVTVGIIEAGTFNADDPRLNIPQGTNTAGLFTNDLYSWNFYTTPQAKLAGRSLFMARGKLLGGSSAINLLGVALAGAVEYDQIGQLGNPGWSYENTLKYFKRATNMSVAPKELQEETAATFSYKFHGASGPIKTSFASWYSKATPPFYKALVQLGFAPVRDGGNGLDAGSVWNPPLAIDQDTKTRSYSGNGYYLPNAGRRNLYLLTNAQVIKVNLSNTPDASGNYTATGVTYVSNGITYTASVKKDVIVSGGSVQSPQILELSGIGNKELLTKVGVKPIIDLPGVGENYQDHIITTSSIKIPSTIETWDVFANPGPNATAFEQ</sequence>
<reference evidence="10" key="1">
    <citation type="submission" date="2020-07" db="EMBL/GenBank/DDBJ databases">
        <authorList>
            <person name="Nieuwenhuis M."/>
            <person name="Van De Peppel L.J.J."/>
        </authorList>
    </citation>
    <scope>NUCLEOTIDE SEQUENCE</scope>
    <source>
        <strain evidence="10">AP01</strain>
        <tissue evidence="10">Mycelium</tissue>
    </source>
</reference>
<dbReference type="InterPro" id="IPR000172">
    <property type="entry name" value="GMC_OxRdtase_N"/>
</dbReference>
<dbReference type="InterPro" id="IPR012132">
    <property type="entry name" value="GMC_OxRdtase"/>
</dbReference>
<dbReference type="GO" id="GO:0050660">
    <property type="term" value="F:flavin adenine dinucleotide binding"/>
    <property type="evidence" value="ECO:0007669"/>
    <property type="project" value="InterPro"/>
</dbReference>
<keyword evidence="3" id="KW-0285">Flavoprotein</keyword>
<evidence type="ECO:0000256" key="2">
    <source>
        <dbReference type="ARBA" id="ARBA00010790"/>
    </source>
</evidence>
<evidence type="ECO:0000256" key="5">
    <source>
        <dbReference type="ARBA" id="ARBA00022827"/>
    </source>
</evidence>
<evidence type="ECO:0000313" key="11">
    <source>
        <dbReference type="Proteomes" id="UP000775547"/>
    </source>
</evidence>
<evidence type="ECO:0000256" key="6">
    <source>
        <dbReference type="ARBA" id="ARBA00023002"/>
    </source>
</evidence>
<evidence type="ECO:0000256" key="4">
    <source>
        <dbReference type="ARBA" id="ARBA00022729"/>
    </source>
</evidence>
<evidence type="ECO:0000256" key="1">
    <source>
        <dbReference type="ARBA" id="ARBA00001974"/>
    </source>
</evidence>
<keyword evidence="7" id="KW-0325">Glycoprotein</keyword>
<feature type="chain" id="PRO_5040215010" description="Glucose-methanol-choline oxidoreductase N-terminal domain-containing protein" evidence="8">
    <location>
        <begin position="22"/>
        <end position="379"/>
    </location>
</feature>
<name>A0A9P7KBT3_9AGAR</name>
<dbReference type="Proteomes" id="UP000775547">
    <property type="component" value="Unassembled WGS sequence"/>
</dbReference>
<protein>
    <recommendedName>
        <fullName evidence="9">Glucose-methanol-choline oxidoreductase N-terminal domain-containing protein</fullName>
    </recommendedName>
</protein>
<evidence type="ECO:0000313" key="10">
    <source>
        <dbReference type="EMBL" id="KAG5642151.1"/>
    </source>
</evidence>
<proteinExistence type="inferred from homology"/>
<dbReference type="OrthoDB" id="269227at2759"/>
<evidence type="ECO:0000256" key="8">
    <source>
        <dbReference type="SAM" id="SignalP"/>
    </source>
</evidence>
<keyword evidence="4 8" id="KW-0732">Signal</keyword>
<organism evidence="10 11">
    <name type="scientific">Asterophora parasitica</name>
    <dbReference type="NCBI Taxonomy" id="117018"/>
    <lineage>
        <taxon>Eukaryota</taxon>
        <taxon>Fungi</taxon>
        <taxon>Dikarya</taxon>
        <taxon>Basidiomycota</taxon>
        <taxon>Agaricomycotina</taxon>
        <taxon>Agaricomycetes</taxon>
        <taxon>Agaricomycetidae</taxon>
        <taxon>Agaricales</taxon>
        <taxon>Tricholomatineae</taxon>
        <taxon>Lyophyllaceae</taxon>
        <taxon>Asterophora</taxon>
    </lineage>
</organism>
<dbReference type="PROSITE" id="PS00624">
    <property type="entry name" value="GMC_OXRED_2"/>
    <property type="match status" value="1"/>
</dbReference>
<evidence type="ECO:0000256" key="3">
    <source>
        <dbReference type="ARBA" id="ARBA00022630"/>
    </source>
</evidence>
<reference evidence="10" key="2">
    <citation type="submission" date="2021-10" db="EMBL/GenBank/DDBJ databases">
        <title>Phylogenomics reveals ancestral predisposition of the termite-cultivated fungus Termitomyces towards a domesticated lifestyle.</title>
        <authorList>
            <person name="Auxier B."/>
            <person name="Grum-Grzhimaylo A."/>
            <person name="Cardenas M.E."/>
            <person name="Lodge J.D."/>
            <person name="Laessoe T."/>
            <person name="Pedersen O."/>
            <person name="Smith M.E."/>
            <person name="Kuyper T.W."/>
            <person name="Franco-Molano E.A."/>
            <person name="Baroni T.J."/>
            <person name="Aanen D.K."/>
        </authorList>
    </citation>
    <scope>NUCLEOTIDE SEQUENCE</scope>
    <source>
        <strain evidence="10">AP01</strain>
        <tissue evidence="10">Mycelium</tissue>
    </source>
</reference>
<feature type="signal peptide" evidence="8">
    <location>
        <begin position="1"/>
        <end position="21"/>
    </location>
</feature>
<dbReference type="InterPro" id="IPR036188">
    <property type="entry name" value="FAD/NAD-bd_sf"/>
</dbReference>
<keyword evidence="5" id="KW-0274">FAD</keyword>
<feature type="domain" description="Glucose-methanol-choline oxidoreductase N-terminal" evidence="9">
    <location>
        <begin position="308"/>
        <end position="322"/>
    </location>
</feature>
<comment type="similarity">
    <text evidence="2">Belongs to the GMC oxidoreductase family.</text>
</comment>
<comment type="caution">
    <text evidence="10">The sequence shown here is derived from an EMBL/GenBank/DDBJ whole genome shotgun (WGS) entry which is preliminary data.</text>
</comment>
<dbReference type="AlphaFoldDB" id="A0A9P7KBT3"/>
<dbReference type="PANTHER" id="PTHR11552:SF201">
    <property type="entry name" value="GLUCOSE-METHANOL-CHOLINE OXIDOREDUCTASE N-TERMINAL DOMAIN-CONTAINING PROTEIN"/>
    <property type="match status" value="1"/>
</dbReference>
<accession>A0A9P7KBT3</accession>
<keyword evidence="6" id="KW-0560">Oxidoreductase</keyword>
<dbReference type="GO" id="GO:0016614">
    <property type="term" value="F:oxidoreductase activity, acting on CH-OH group of donors"/>
    <property type="evidence" value="ECO:0007669"/>
    <property type="project" value="InterPro"/>
</dbReference>
<dbReference type="PANTHER" id="PTHR11552">
    <property type="entry name" value="GLUCOSE-METHANOL-CHOLINE GMC OXIDOREDUCTASE"/>
    <property type="match status" value="1"/>
</dbReference>